<name>A0A6J6AHR2_9ZZZZ</name>
<evidence type="ECO:0000313" key="3">
    <source>
        <dbReference type="EMBL" id="CAB5047935.1"/>
    </source>
</evidence>
<proteinExistence type="predicted"/>
<dbReference type="InterPro" id="IPR013216">
    <property type="entry name" value="Methyltransf_11"/>
</dbReference>
<sequence>MPVMSDAGSTVTDGRFVSFGSTVHNESELRVCGDLRGKRVLELGLFGTVPNCVAMATQGARSIAIDPSREAISRARVAASNAEVVVEFHEGDLADLGFLMNAVIDLAVCVHQINFDTDIARLFRQVHRVLRPEAGLVFAVPHPMSAVFDNNDPTARRQYGSTTPTIGELTMALQRANFSIDVMHELTPLHQPRAVAPSTLVVRARKLGS</sequence>
<dbReference type="InterPro" id="IPR029063">
    <property type="entry name" value="SAM-dependent_MTases_sf"/>
</dbReference>
<organism evidence="2">
    <name type="scientific">freshwater metagenome</name>
    <dbReference type="NCBI Taxonomy" id="449393"/>
    <lineage>
        <taxon>unclassified sequences</taxon>
        <taxon>metagenomes</taxon>
        <taxon>ecological metagenomes</taxon>
    </lineage>
</organism>
<accession>A0A6J6AHR2</accession>
<feature type="domain" description="Methyltransferase type 11" evidence="1">
    <location>
        <begin position="47"/>
        <end position="137"/>
    </location>
</feature>
<evidence type="ECO:0000259" key="1">
    <source>
        <dbReference type="Pfam" id="PF08241"/>
    </source>
</evidence>
<dbReference type="EMBL" id="CAETWZ010000147">
    <property type="protein sequence ID" value="CAB4368405.1"/>
    <property type="molecule type" value="Genomic_DNA"/>
</dbReference>
<dbReference type="GO" id="GO:0008757">
    <property type="term" value="F:S-adenosylmethionine-dependent methyltransferase activity"/>
    <property type="evidence" value="ECO:0007669"/>
    <property type="project" value="InterPro"/>
</dbReference>
<gene>
    <name evidence="2" type="ORF">UFOPK4179_01206</name>
    <name evidence="3" type="ORF">UFOPK4293_00598</name>
</gene>
<dbReference type="SUPFAM" id="SSF53335">
    <property type="entry name" value="S-adenosyl-L-methionine-dependent methyltransferases"/>
    <property type="match status" value="1"/>
</dbReference>
<evidence type="ECO:0000313" key="2">
    <source>
        <dbReference type="EMBL" id="CAB4368405.1"/>
    </source>
</evidence>
<dbReference type="Gene3D" id="3.40.50.150">
    <property type="entry name" value="Vaccinia Virus protein VP39"/>
    <property type="match status" value="1"/>
</dbReference>
<dbReference type="EMBL" id="CAFBQH010000028">
    <property type="protein sequence ID" value="CAB5047935.1"/>
    <property type="molecule type" value="Genomic_DNA"/>
</dbReference>
<dbReference type="CDD" id="cd02440">
    <property type="entry name" value="AdoMet_MTases"/>
    <property type="match status" value="1"/>
</dbReference>
<dbReference type="Pfam" id="PF08241">
    <property type="entry name" value="Methyltransf_11"/>
    <property type="match status" value="1"/>
</dbReference>
<protein>
    <submittedName>
        <fullName evidence="2">Unannotated protein</fullName>
    </submittedName>
</protein>
<reference evidence="2" key="1">
    <citation type="submission" date="2020-05" db="EMBL/GenBank/DDBJ databases">
        <authorList>
            <person name="Chiriac C."/>
            <person name="Salcher M."/>
            <person name="Ghai R."/>
            <person name="Kavagutti S V."/>
        </authorList>
    </citation>
    <scope>NUCLEOTIDE SEQUENCE</scope>
</reference>
<dbReference type="AlphaFoldDB" id="A0A6J6AHR2"/>